<accession>A0A3S5BSV8</accession>
<dbReference type="PANTHER" id="PTHR31817">
    <property type="match status" value="1"/>
</dbReference>
<sequence>MKWSLCLGAVAILRHQASIDFGLLMSGKLTLVELERVRKCVIPAAIRLPHFMANRERYMTSLRQIARINGIQILPNDVNSQSGEQQPFRLLSIVPSSCSNMKPPAAGITARQLRSSQSVTRPYFVTDNPPPLSLQSSKLLLPLYAVNEYISSAVTILDGIVYQLRFRRKFINSLAPGFSIHLALRGRT</sequence>
<comment type="caution">
    <text evidence="5">The sequence shown here is derived from an EMBL/GenBank/DDBJ whole genome shotgun (WGS) entry which is preliminary data.</text>
</comment>
<organism evidence="5 6">
    <name type="scientific">Protopolystoma xenopodis</name>
    <dbReference type="NCBI Taxonomy" id="117903"/>
    <lineage>
        <taxon>Eukaryota</taxon>
        <taxon>Metazoa</taxon>
        <taxon>Spiralia</taxon>
        <taxon>Lophotrochozoa</taxon>
        <taxon>Platyhelminthes</taxon>
        <taxon>Monogenea</taxon>
        <taxon>Polyopisthocotylea</taxon>
        <taxon>Polystomatidea</taxon>
        <taxon>Polystomatidae</taxon>
        <taxon>Protopolystoma</taxon>
    </lineage>
</organism>
<dbReference type="GO" id="GO:0006508">
    <property type="term" value="P:proteolysis"/>
    <property type="evidence" value="ECO:0007669"/>
    <property type="project" value="UniProtKB-KW"/>
</dbReference>
<evidence type="ECO:0000256" key="4">
    <source>
        <dbReference type="ARBA" id="ARBA00023049"/>
    </source>
</evidence>
<dbReference type="InterPro" id="IPR012548">
    <property type="entry name" value="MATCAP"/>
</dbReference>
<dbReference type="AlphaFoldDB" id="A0A3S5BSV8"/>
<keyword evidence="3" id="KW-0378">Hydrolase</keyword>
<dbReference type="PANTHER" id="PTHR31817:SF0">
    <property type="entry name" value="CHROMOSOME UNDETERMINED SCAFFOLD_67, WHOLE GENOME SHOTGUN SEQUENCE"/>
    <property type="match status" value="1"/>
</dbReference>
<dbReference type="OrthoDB" id="449345at2759"/>
<proteinExistence type="predicted"/>
<evidence type="ECO:0000313" key="6">
    <source>
        <dbReference type="Proteomes" id="UP000784294"/>
    </source>
</evidence>
<dbReference type="EMBL" id="CAAALY010029978">
    <property type="protein sequence ID" value="VEL16823.1"/>
    <property type="molecule type" value="Genomic_DNA"/>
</dbReference>
<name>A0A3S5BSV8_9PLAT</name>
<keyword evidence="6" id="KW-1185">Reference proteome</keyword>
<evidence type="ECO:0000313" key="5">
    <source>
        <dbReference type="EMBL" id="VEL16823.1"/>
    </source>
</evidence>
<protein>
    <submittedName>
        <fullName evidence="5">Uncharacterized protein</fullName>
    </submittedName>
</protein>
<dbReference type="GO" id="GO:0008237">
    <property type="term" value="F:metallopeptidase activity"/>
    <property type="evidence" value="ECO:0007669"/>
    <property type="project" value="UniProtKB-KW"/>
</dbReference>
<keyword evidence="4" id="KW-0482">Metalloprotease</keyword>
<reference evidence="5" key="1">
    <citation type="submission" date="2018-11" db="EMBL/GenBank/DDBJ databases">
        <authorList>
            <consortium name="Pathogen Informatics"/>
        </authorList>
    </citation>
    <scope>NUCLEOTIDE SEQUENCE</scope>
</reference>
<evidence type="ECO:0000256" key="2">
    <source>
        <dbReference type="ARBA" id="ARBA00022670"/>
    </source>
</evidence>
<gene>
    <name evidence="5" type="ORF">PXEA_LOCUS10263</name>
</gene>
<evidence type="ECO:0000256" key="3">
    <source>
        <dbReference type="ARBA" id="ARBA00022801"/>
    </source>
</evidence>
<keyword evidence="2" id="KW-0645">Protease</keyword>
<comment type="cofactor">
    <cofactor evidence="1">
        <name>Zn(2+)</name>
        <dbReference type="ChEBI" id="CHEBI:29105"/>
    </cofactor>
</comment>
<evidence type="ECO:0000256" key="1">
    <source>
        <dbReference type="ARBA" id="ARBA00001947"/>
    </source>
</evidence>
<dbReference type="Proteomes" id="UP000784294">
    <property type="component" value="Unassembled WGS sequence"/>
</dbReference>